<dbReference type="EMBL" id="CP029077">
    <property type="protein sequence ID" value="QED23338.1"/>
    <property type="molecule type" value="Genomic_DNA"/>
</dbReference>
<feature type="transmembrane region" description="Helical" evidence="1">
    <location>
        <begin position="212"/>
        <end position="231"/>
    </location>
</feature>
<dbReference type="Pfam" id="PF01478">
    <property type="entry name" value="Peptidase_A24"/>
    <property type="match status" value="1"/>
</dbReference>
<feature type="transmembrane region" description="Helical" evidence="1">
    <location>
        <begin position="111"/>
        <end position="130"/>
    </location>
</feature>
<feature type="transmembrane region" description="Helical" evidence="1">
    <location>
        <begin position="183"/>
        <end position="200"/>
    </location>
</feature>
<keyword evidence="4" id="KW-1185">Reference proteome</keyword>
<accession>A0A5B8XDD6</accession>
<name>A0A5B8XDD6_9RICK</name>
<feature type="domain" description="Prepilin type IV endopeptidase peptidase" evidence="2">
    <location>
        <begin position="91"/>
        <end position="196"/>
    </location>
</feature>
<feature type="transmembrane region" description="Helical" evidence="1">
    <location>
        <begin position="6"/>
        <end position="32"/>
    </location>
</feature>
<feature type="transmembrane region" description="Helical" evidence="1">
    <location>
        <begin position="59"/>
        <end position="78"/>
    </location>
</feature>
<dbReference type="RefSeq" id="WP_146820617.1">
    <property type="nucleotide sequence ID" value="NZ_CP029077.1"/>
</dbReference>
<reference evidence="3 4" key="1">
    <citation type="journal article" date="2019" name="ISME J.">
        <title>Deianiraea, an extracellular bacterium associated with the ciliate Paramecium, suggests an alternative scenario for the evolution of Rickettsiales.</title>
        <authorList>
            <person name="Castelli M."/>
            <person name="Sabaneyeva E."/>
            <person name="Lanzoni O."/>
            <person name="Lebedeva N."/>
            <person name="Floriano A.M."/>
            <person name="Gaiarsa S."/>
            <person name="Benken K."/>
            <person name="Modeo L."/>
            <person name="Bandi C."/>
            <person name="Potekhin A."/>
            <person name="Sassera D."/>
            <person name="Petroni G."/>
        </authorList>
    </citation>
    <scope>NUCLEOTIDE SEQUENCE [LARGE SCALE GENOMIC DNA]</scope>
    <source>
        <strain evidence="3">CyL4-1</strain>
    </source>
</reference>
<dbReference type="AlphaFoldDB" id="A0A5B8XDD6"/>
<keyword evidence="1" id="KW-0472">Membrane</keyword>
<dbReference type="InterPro" id="IPR000045">
    <property type="entry name" value="Prepilin_IV_endopep_pep"/>
</dbReference>
<dbReference type="GO" id="GO:0016020">
    <property type="term" value="C:membrane"/>
    <property type="evidence" value="ECO:0007669"/>
    <property type="project" value="InterPro"/>
</dbReference>
<feature type="transmembrane region" description="Helical" evidence="1">
    <location>
        <begin position="84"/>
        <end position="104"/>
    </location>
</feature>
<evidence type="ECO:0000313" key="4">
    <source>
        <dbReference type="Proteomes" id="UP000321934"/>
    </source>
</evidence>
<gene>
    <name evidence="3" type="ORF">Deia_00543</name>
</gene>
<keyword evidence="1" id="KW-0812">Transmembrane</keyword>
<keyword evidence="1" id="KW-1133">Transmembrane helix</keyword>
<sequence length="241" mass="27699">MLICVTSFIIFYFISRLMPHIVTCFVADKYYFFYQDQRFSMKWLFAKLVEIVKNNRQSVIGNILLLCGCGAFLLSKYLLKESNVFSAIEGIILILIIASCIMDVKTMSIDYFLSYIICALLLLNVTLSSSITFERVLFAGIGIFILCTTIFIYEKCAKKEIIGGADIDFFIGMFVYFNYSKLILFFLFSLIFGLITNLLIKRFSVNRSSLKSGFPFLPGISVAFYFIRYLPCLDNVVFDIF</sequence>
<dbReference type="GO" id="GO:0004190">
    <property type="term" value="F:aspartic-type endopeptidase activity"/>
    <property type="evidence" value="ECO:0007669"/>
    <property type="project" value="InterPro"/>
</dbReference>
<dbReference type="Gene3D" id="1.20.120.1220">
    <property type="match status" value="1"/>
</dbReference>
<evidence type="ECO:0000259" key="2">
    <source>
        <dbReference type="Pfam" id="PF01478"/>
    </source>
</evidence>
<evidence type="ECO:0000256" key="1">
    <source>
        <dbReference type="SAM" id="Phobius"/>
    </source>
</evidence>
<feature type="transmembrane region" description="Helical" evidence="1">
    <location>
        <begin position="136"/>
        <end position="153"/>
    </location>
</feature>
<proteinExistence type="predicted"/>
<evidence type="ECO:0000313" key="3">
    <source>
        <dbReference type="EMBL" id="QED23338.1"/>
    </source>
</evidence>
<organism evidence="3 4">
    <name type="scientific">Candidatus Deianiraea vastatrix</name>
    <dbReference type="NCBI Taxonomy" id="2163644"/>
    <lineage>
        <taxon>Bacteria</taxon>
        <taxon>Pseudomonadati</taxon>
        <taxon>Pseudomonadota</taxon>
        <taxon>Alphaproteobacteria</taxon>
        <taxon>Rickettsiales</taxon>
        <taxon>Candidatus Deianiraeaceae</taxon>
        <taxon>Candidatus Deianiraea</taxon>
    </lineage>
</organism>
<protein>
    <submittedName>
        <fullName evidence="3">Type IV leader peptidase family protein</fullName>
    </submittedName>
</protein>
<dbReference type="Proteomes" id="UP000321934">
    <property type="component" value="Chromosome"/>
</dbReference>